<keyword evidence="9" id="KW-1185">Reference proteome</keyword>
<comment type="caution">
    <text evidence="8">The sequence shown here is derived from an EMBL/GenBank/DDBJ whole genome shotgun (WGS) entry which is preliminary data.</text>
</comment>
<dbReference type="Pfam" id="PF00814">
    <property type="entry name" value="TsaD"/>
    <property type="match status" value="1"/>
</dbReference>
<dbReference type="GO" id="GO:0005829">
    <property type="term" value="C:cytosol"/>
    <property type="evidence" value="ECO:0007669"/>
    <property type="project" value="TreeGrafter"/>
</dbReference>
<dbReference type="Gene3D" id="3.30.420.40">
    <property type="match status" value="2"/>
</dbReference>
<dbReference type="InterPro" id="IPR022496">
    <property type="entry name" value="T6A_TsaB"/>
</dbReference>
<comment type="similarity">
    <text evidence="2">Belongs to the KAE1 / TsaD family. TsaB subfamily.</text>
</comment>
<dbReference type="Proteomes" id="UP000294914">
    <property type="component" value="Unassembled WGS sequence"/>
</dbReference>
<evidence type="ECO:0000256" key="2">
    <source>
        <dbReference type="ARBA" id="ARBA00010493"/>
    </source>
</evidence>
<sequence length="218" mass="23631">MKILALDAVTEACSAALYIDGASRQQYAVAPREHTRLLLPMVDALLGEADLTLADLDLIAFDRGPGSFTGIRITLSVVQGLAFAADLPVLGVSSLAALAQAAYRQRQADSVLSLIDARMGEFYWGYYQWQGDRMQLQGDEQVSRLGAIPVSGDARVFGSGVATRDEVLREHGLTRLNDEATLRYPRAEYIGELAALSPEQAETVESAQPVYLRNKVTG</sequence>
<evidence type="ECO:0000256" key="6">
    <source>
        <dbReference type="ARBA" id="ARBA00032446"/>
    </source>
</evidence>
<dbReference type="FunFam" id="3.30.420.40:FF:000097">
    <property type="entry name" value="tRNA threonylcarbamoyladenosine biosynthesis protein TsaB"/>
    <property type="match status" value="1"/>
</dbReference>
<evidence type="ECO:0000259" key="7">
    <source>
        <dbReference type="Pfam" id="PF00814"/>
    </source>
</evidence>
<dbReference type="NCBIfam" id="TIGR03725">
    <property type="entry name" value="T6A_YeaZ"/>
    <property type="match status" value="1"/>
</dbReference>
<dbReference type="CDD" id="cd24032">
    <property type="entry name" value="ASKHA_NBD_TsaB"/>
    <property type="match status" value="1"/>
</dbReference>
<evidence type="ECO:0000256" key="3">
    <source>
        <dbReference type="ARBA" id="ARBA00019012"/>
    </source>
</evidence>
<gene>
    <name evidence="8" type="ORF">EDC23_2268</name>
</gene>
<dbReference type="RefSeq" id="WP_134084563.1">
    <property type="nucleotide sequence ID" value="NZ_SOQX01000006.1"/>
</dbReference>
<evidence type="ECO:0000256" key="1">
    <source>
        <dbReference type="ARBA" id="ARBA00004496"/>
    </source>
</evidence>
<evidence type="ECO:0000313" key="9">
    <source>
        <dbReference type="Proteomes" id="UP000294914"/>
    </source>
</evidence>
<dbReference type="PANTHER" id="PTHR11735">
    <property type="entry name" value="TRNA N6-ADENOSINE THREONYLCARBAMOYLTRANSFERASE"/>
    <property type="match status" value="1"/>
</dbReference>
<feature type="domain" description="Gcp-like" evidence="7">
    <location>
        <begin position="29"/>
        <end position="146"/>
    </location>
</feature>
<evidence type="ECO:0000313" key="8">
    <source>
        <dbReference type="EMBL" id="TDY00097.1"/>
    </source>
</evidence>
<reference evidence="8 9" key="1">
    <citation type="submission" date="2019-03" db="EMBL/GenBank/DDBJ databases">
        <title>Genomic Encyclopedia of Type Strains, Phase IV (KMG-IV): sequencing the most valuable type-strain genomes for metagenomic binning, comparative biology and taxonomic classification.</title>
        <authorList>
            <person name="Goeker M."/>
        </authorList>
    </citation>
    <scope>NUCLEOTIDE SEQUENCE [LARGE SCALE GENOMIC DNA]</scope>
    <source>
        <strain evidence="8 9">DSM 16326</strain>
    </source>
</reference>
<accession>A0A4R8IRA9</accession>
<dbReference type="InterPro" id="IPR000905">
    <property type="entry name" value="Gcp-like_dom"/>
</dbReference>
<dbReference type="EMBL" id="SOQX01000006">
    <property type="protein sequence ID" value="TDY00097.1"/>
    <property type="molecule type" value="Genomic_DNA"/>
</dbReference>
<comment type="subcellular location">
    <subcellularLocation>
        <location evidence="1">Cytoplasm</location>
    </subcellularLocation>
</comment>
<protein>
    <recommendedName>
        <fullName evidence="3">tRNA threonylcarbamoyladenosine biosynthesis protein TsaB</fullName>
    </recommendedName>
    <alternativeName>
        <fullName evidence="6">t(6)A37 threonylcarbamoyladenosine biosynthesis protein TsaB</fullName>
    </alternativeName>
</protein>
<dbReference type="OrthoDB" id="9809995at2"/>
<organism evidence="8 9">
    <name type="scientific">Thiohalophilus thiocyanatoxydans</name>
    <dbReference type="NCBI Taxonomy" id="381308"/>
    <lineage>
        <taxon>Bacteria</taxon>
        <taxon>Pseudomonadati</taxon>
        <taxon>Pseudomonadota</taxon>
        <taxon>Gammaproteobacteria</taxon>
        <taxon>Thiohalomonadales</taxon>
        <taxon>Thiohalophilaceae</taxon>
        <taxon>Thiohalophilus</taxon>
    </lineage>
</organism>
<keyword evidence="4" id="KW-0963">Cytoplasm</keyword>
<dbReference type="PANTHER" id="PTHR11735:SF11">
    <property type="entry name" value="TRNA THREONYLCARBAMOYLADENOSINE BIOSYNTHESIS PROTEIN TSAB"/>
    <property type="match status" value="1"/>
</dbReference>
<dbReference type="InterPro" id="IPR043129">
    <property type="entry name" value="ATPase_NBD"/>
</dbReference>
<keyword evidence="5" id="KW-0819">tRNA processing</keyword>
<dbReference type="AlphaFoldDB" id="A0A4R8IRA9"/>
<dbReference type="SUPFAM" id="SSF53067">
    <property type="entry name" value="Actin-like ATPase domain"/>
    <property type="match status" value="2"/>
</dbReference>
<dbReference type="GO" id="GO:0002949">
    <property type="term" value="P:tRNA threonylcarbamoyladenosine modification"/>
    <property type="evidence" value="ECO:0007669"/>
    <property type="project" value="InterPro"/>
</dbReference>
<proteinExistence type="inferred from homology"/>
<evidence type="ECO:0000256" key="5">
    <source>
        <dbReference type="ARBA" id="ARBA00022694"/>
    </source>
</evidence>
<name>A0A4R8IRA9_9GAMM</name>
<evidence type="ECO:0000256" key="4">
    <source>
        <dbReference type="ARBA" id="ARBA00022490"/>
    </source>
</evidence>